<dbReference type="Gene3D" id="3.50.50.60">
    <property type="entry name" value="FAD/NAD(P)-binding domain"/>
    <property type="match status" value="1"/>
</dbReference>
<dbReference type="HOGENOM" id="CLU_022730_2_1_1"/>
<dbReference type="Proteomes" id="UP000053342">
    <property type="component" value="Unassembled WGS sequence"/>
</dbReference>
<dbReference type="Pfam" id="PF01266">
    <property type="entry name" value="DAO"/>
    <property type="match status" value="1"/>
</dbReference>
<dbReference type="PANTHER" id="PTHR13847:SF213">
    <property type="entry name" value="DEPENDENT OXIDOREDUCTASE, PUTATIVE-RELATED"/>
    <property type="match status" value="1"/>
</dbReference>
<dbReference type="EMBL" id="KN847335">
    <property type="protein sequence ID" value="KIW43299.1"/>
    <property type="molecule type" value="Genomic_DNA"/>
</dbReference>
<evidence type="ECO:0000313" key="3">
    <source>
        <dbReference type="EMBL" id="KIW43299.1"/>
    </source>
</evidence>
<gene>
    <name evidence="3" type="ORF">PV06_04413</name>
</gene>
<dbReference type="Gene3D" id="3.30.9.10">
    <property type="entry name" value="D-Amino Acid Oxidase, subunit A, domain 2"/>
    <property type="match status" value="1"/>
</dbReference>
<protein>
    <recommendedName>
        <fullName evidence="2">FAD dependent oxidoreductase domain-containing protein</fullName>
    </recommendedName>
</protein>
<dbReference type="RefSeq" id="XP_016263515.1">
    <property type="nucleotide sequence ID" value="XM_016405309.1"/>
</dbReference>
<keyword evidence="4" id="KW-1185">Reference proteome</keyword>
<feature type="region of interest" description="Disordered" evidence="1">
    <location>
        <begin position="26"/>
        <end position="53"/>
    </location>
</feature>
<dbReference type="GeneID" id="27356487"/>
<dbReference type="SUPFAM" id="SSF51905">
    <property type="entry name" value="FAD/NAD(P)-binding domain"/>
    <property type="match status" value="1"/>
</dbReference>
<organism evidence="3 4">
    <name type="scientific">Exophiala oligosperma</name>
    <dbReference type="NCBI Taxonomy" id="215243"/>
    <lineage>
        <taxon>Eukaryota</taxon>
        <taxon>Fungi</taxon>
        <taxon>Dikarya</taxon>
        <taxon>Ascomycota</taxon>
        <taxon>Pezizomycotina</taxon>
        <taxon>Eurotiomycetes</taxon>
        <taxon>Chaetothyriomycetidae</taxon>
        <taxon>Chaetothyriales</taxon>
        <taxon>Herpotrichiellaceae</taxon>
        <taxon>Exophiala</taxon>
    </lineage>
</organism>
<dbReference type="InterPro" id="IPR006076">
    <property type="entry name" value="FAD-dep_OxRdtase"/>
</dbReference>
<sequence length="504" mass="54282">MSSSGKRPCDPAVVDVKTTNSEAEFVKRQITAPPGLPSKQPSTSAWQEPPGPIAQIQSQHLPDAVDIVIIGSGLTGCGVAHTLLNHPAAARLRITVLEARNAVSGATGRNGGHLVSNAAELVPGLVADFGPEEAAKVARFSEAAIIRLKEIVDGLDKADHEASEFRHVVSTMGFHDQETFESSKRAIELLQKIAPSTGVLNHNIISAEEAIEKYRYRDVVGGAEQHGAAALWPYRMLTAVYKDLLNRYQGRFTLETNTPALSIESGVPISDGDSLYIIETPRGQIRSRKVIHCTNGYAGHLIPKLRGSLYPLRGTMSVQKPSASFPRLGDQVSWAHGGQRNLDPRTGIMDASLYYAQQNAVTGEVWIGGDVQPLSQLLTSDDSCVGELAARNLSTILPRIFDDDGSPEPLKVWSGIMAFTADGLPIVGKLLSSLTERSGDGEWISAGYNGHGMDKGWLCGEAVARMVLEEETPELPGCYLLSAERLKSLTVDNAVDRLLNVIEK</sequence>
<dbReference type="STRING" id="215243.A0A0D2E653"/>
<dbReference type="GO" id="GO:0005737">
    <property type="term" value="C:cytoplasm"/>
    <property type="evidence" value="ECO:0007669"/>
    <property type="project" value="TreeGrafter"/>
</dbReference>
<dbReference type="VEuPathDB" id="FungiDB:PV06_04413"/>
<evidence type="ECO:0000256" key="1">
    <source>
        <dbReference type="SAM" id="MobiDB-lite"/>
    </source>
</evidence>
<proteinExistence type="predicted"/>
<dbReference type="OrthoDB" id="512662at2759"/>
<dbReference type="AlphaFoldDB" id="A0A0D2E653"/>
<dbReference type="PANTHER" id="PTHR13847">
    <property type="entry name" value="SARCOSINE DEHYDROGENASE-RELATED"/>
    <property type="match status" value="1"/>
</dbReference>
<reference evidence="3 4" key="1">
    <citation type="submission" date="2015-01" db="EMBL/GenBank/DDBJ databases">
        <title>The Genome Sequence of Exophiala oligosperma CBS72588.</title>
        <authorList>
            <consortium name="The Broad Institute Genomics Platform"/>
            <person name="Cuomo C."/>
            <person name="de Hoog S."/>
            <person name="Gorbushina A."/>
            <person name="Stielow B."/>
            <person name="Teixiera M."/>
            <person name="Abouelleil A."/>
            <person name="Chapman S.B."/>
            <person name="Priest M."/>
            <person name="Young S.K."/>
            <person name="Wortman J."/>
            <person name="Nusbaum C."/>
            <person name="Birren B."/>
        </authorList>
    </citation>
    <scope>NUCLEOTIDE SEQUENCE [LARGE SCALE GENOMIC DNA]</scope>
    <source>
        <strain evidence="3 4">CBS 72588</strain>
    </source>
</reference>
<evidence type="ECO:0000259" key="2">
    <source>
        <dbReference type="Pfam" id="PF01266"/>
    </source>
</evidence>
<accession>A0A0D2E653</accession>
<name>A0A0D2E653_9EURO</name>
<evidence type="ECO:0000313" key="4">
    <source>
        <dbReference type="Proteomes" id="UP000053342"/>
    </source>
</evidence>
<dbReference type="InterPro" id="IPR036188">
    <property type="entry name" value="FAD/NAD-bd_sf"/>
</dbReference>
<feature type="domain" description="FAD dependent oxidoreductase" evidence="2">
    <location>
        <begin position="66"/>
        <end position="466"/>
    </location>
</feature>